<dbReference type="InterPro" id="IPR006379">
    <property type="entry name" value="HAD-SF_hydro_IIB"/>
</dbReference>
<dbReference type="EMBL" id="AODH01000038">
    <property type="protein sequence ID" value="EUJ38056.1"/>
    <property type="molecule type" value="Genomic_DNA"/>
</dbReference>
<evidence type="ECO:0000313" key="2">
    <source>
        <dbReference type="Proteomes" id="UP000019243"/>
    </source>
</evidence>
<comment type="caution">
    <text evidence="1">The sequence shown here is derived from an EMBL/GenBank/DDBJ whole genome shotgun (WGS) entry which is preliminary data.</text>
</comment>
<evidence type="ECO:0000313" key="1">
    <source>
        <dbReference type="EMBL" id="EUJ38056.1"/>
    </source>
</evidence>
<dbReference type="Pfam" id="PF08282">
    <property type="entry name" value="Hydrolase_3"/>
    <property type="match status" value="1"/>
</dbReference>
<proteinExistence type="predicted"/>
<dbReference type="InterPro" id="IPR023214">
    <property type="entry name" value="HAD_sf"/>
</dbReference>
<accession>W7CQQ1</accession>
<dbReference type="Proteomes" id="UP000019243">
    <property type="component" value="Unassembled WGS sequence"/>
</dbReference>
<name>W7CQQ1_9LIST</name>
<organism evidence="1 2">
    <name type="scientific">Brochothrix campestris FSL F6-1037</name>
    <dbReference type="NCBI Taxonomy" id="1265861"/>
    <lineage>
        <taxon>Bacteria</taxon>
        <taxon>Bacillati</taxon>
        <taxon>Bacillota</taxon>
        <taxon>Bacilli</taxon>
        <taxon>Bacillales</taxon>
        <taxon>Listeriaceae</taxon>
        <taxon>Brochothrix</taxon>
    </lineage>
</organism>
<sequence length="252" mass="27719">MTKTKVLMTDLDGTLVKDSKTVTQTDKAVLITLSKEYEIGIATGRSIKEIGYVEAITGVFAVYKIGFNGAIIAVNNTIVYEKPIAQAELNQVLDFIKKQKLLFDALDGEVRIGTYSEADQTRLWNMELITTKDPYADIATRKIFKLNIRPQAAKADEVLNALQVAFPSLAICKSGPRRIEVTAADVTKGNAIAYLRQHYPASYIAVGDSENDVSMFVEADTAYAISDTTTVTEVTTAADYIISNFHRLGNYL</sequence>
<dbReference type="PANTHER" id="PTHR10000">
    <property type="entry name" value="PHOSPHOSERINE PHOSPHATASE"/>
    <property type="match status" value="1"/>
</dbReference>
<dbReference type="Gene3D" id="3.40.50.1000">
    <property type="entry name" value="HAD superfamily/HAD-like"/>
    <property type="match status" value="1"/>
</dbReference>
<dbReference type="AlphaFoldDB" id="W7CQQ1"/>
<keyword evidence="2" id="KW-1185">Reference proteome</keyword>
<dbReference type="STRING" id="1265861.BCAMP_09365"/>
<dbReference type="RefSeq" id="WP_035315032.1">
    <property type="nucleotide sequence ID" value="NZ_AODH01000038.1"/>
</dbReference>
<dbReference type="NCBIfam" id="TIGR01484">
    <property type="entry name" value="HAD-SF-IIB"/>
    <property type="match status" value="1"/>
</dbReference>
<dbReference type="OrthoDB" id="9790031at2"/>
<dbReference type="SUPFAM" id="SSF56784">
    <property type="entry name" value="HAD-like"/>
    <property type="match status" value="1"/>
</dbReference>
<dbReference type="GO" id="GO:0016791">
    <property type="term" value="F:phosphatase activity"/>
    <property type="evidence" value="ECO:0007669"/>
    <property type="project" value="TreeGrafter"/>
</dbReference>
<dbReference type="Gene3D" id="3.30.1240.10">
    <property type="match status" value="1"/>
</dbReference>
<dbReference type="GO" id="GO:0000287">
    <property type="term" value="F:magnesium ion binding"/>
    <property type="evidence" value="ECO:0007669"/>
    <property type="project" value="TreeGrafter"/>
</dbReference>
<reference evidence="1 2" key="1">
    <citation type="submission" date="2012-12" db="EMBL/GenBank/DDBJ databases">
        <title>Novel taxa of Listeriaceae from agricultural environments in the United States.</title>
        <authorList>
            <person name="den Bakker H.C."/>
            <person name="Allred A."/>
            <person name="Warchocki S."/>
            <person name="Wright E.M."/>
            <person name="Burrell A."/>
            <person name="Nightingale K.K."/>
            <person name="Kephart D."/>
            <person name="Wiedmann M."/>
        </authorList>
    </citation>
    <scope>NUCLEOTIDE SEQUENCE [LARGE SCALE GENOMIC DNA]</scope>
    <source>
        <strain evidence="1 2">FSL F6-1037</strain>
    </source>
</reference>
<protein>
    <submittedName>
        <fullName evidence="1">Uncharacterized protein</fullName>
    </submittedName>
</protein>
<dbReference type="InterPro" id="IPR036412">
    <property type="entry name" value="HAD-like_sf"/>
</dbReference>
<gene>
    <name evidence="1" type="ORF">BCAMP_09365</name>
</gene>
<dbReference type="GO" id="GO:0005829">
    <property type="term" value="C:cytosol"/>
    <property type="evidence" value="ECO:0007669"/>
    <property type="project" value="TreeGrafter"/>
</dbReference>
<dbReference type="PANTHER" id="PTHR10000:SF8">
    <property type="entry name" value="HAD SUPERFAMILY HYDROLASE-LIKE, TYPE 3"/>
    <property type="match status" value="1"/>
</dbReference>